<dbReference type="PRINTS" id="PR00385">
    <property type="entry name" value="P450"/>
</dbReference>
<evidence type="ECO:0000313" key="9">
    <source>
        <dbReference type="EMBL" id="SMD18086.1"/>
    </source>
</evidence>
<evidence type="ECO:0000256" key="4">
    <source>
        <dbReference type="ARBA" id="ARBA00023002"/>
    </source>
</evidence>
<comment type="similarity">
    <text evidence="1 7">Belongs to the cytochrome P450 family.</text>
</comment>
<evidence type="ECO:0000256" key="6">
    <source>
        <dbReference type="ARBA" id="ARBA00023033"/>
    </source>
</evidence>
<evidence type="ECO:0000256" key="3">
    <source>
        <dbReference type="ARBA" id="ARBA00022723"/>
    </source>
</evidence>
<dbReference type="AlphaFoldDB" id="A0A1W2F984"/>
<dbReference type="InterPro" id="IPR001128">
    <property type="entry name" value="Cyt_P450"/>
</dbReference>
<dbReference type="GO" id="GO:0005506">
    <property type="term" value="F:iron ion binding"/>
    <property type="evidence" value="ECO:0007669"/>
    <property type="project" value="InterPro"/>
</dbReference>
<organism evidence="9 10">
    <name type="scientific">Lentzea albidocapillata</name>
    <dbReference type="NCBI Taxonomy" id="40571"/>
    <lineage>
        <taxon>Bacteria</taxon>
        <taxon>Bacillati</taxon>
        <taxon>Actinomycetota</taxon>
        <taxon>Actinomycetes</taxon>
        <taxon>Pseudonocardiales</taxon>
        <taxon>Pseudonocardiaceae</taxon>
        <taxon>Lentzea</taxon>
    </lineage>
</organism>
<dbReference type="Pfam" id="PF00067">
    <property type="entry name" value="p450"/>
    <property type="match status" value="2"/>
</dbReference>
<dbReference type="Proteomes" id="UP000192840">
    <property type="component" value="Unassembled WGS sequence"/>
</dbReference>
<dbReference type="GO" id="GO:0020037">
    <property type="term" value="F:heme binding"/>
    <property type="evidence" value="ECO:0007669"/>
    <property type="project" value="InterPro"/>
</dbReference>
<dbReference type="InterPro" id="IPR036396">
    <property type="entry name" value="Cyt_P450_sf"/>
</dbReference>
<dbReference type="CDD" id="cd11030">
    <property type="entry name" value="CYP105-like"/>
    <property type="match status" value="1"/>
</dbReference>
<dbReference type="FunFam" id="1.10.630.10:FF:000018">
    <property type="entry name" value="Cytochrome P450 monooxygenase"/>
    <property type="match status" value="1"/>
</dbReference>
<dbReference type="PANTHER" id="PTHR46696:SF6">
    <property type="entry name" value="P450, PUTATIVE (EUROFUNG)-RELATED"/>
    <property type="match status" value="1"/>
</dbReference>
<evidence type="ECO:0000256" key="7">
    <source>
        <dbReference type="RuleBase" id="RU000461"/>
    </source>
</evidence>
<dbReference type="PROSITE" id="PS00086">
    <property type="entry name" value="CYTOCHROME_P450"/>
    <property type="match status" value="1"/>
</dbReference>
<feature type="region of interest" description="Disordered" evidence="8">
    <location>
        <begin position="63"/>
        <end position="94"/>
    </location>
</feature>
<keyword evidence="5 7" id="KW-0408">Iron</keyword>
<dbReference type="GO" id="GO:0016705">
    <property type="term" value="F:oxidoreductase activity, acting on paired donors, with incorporation or reduction of molecular oxygen"/>
    <property type="evidence" value="ECO:0007669"/>
    <property type="project" value="InterPro"/>
</dbReference>
<dbReference type="eggNOG" id="COG2124">
    <property type="taxonomic scope" value="Bacteria"/>
</dbReference>
<keyword evidence="10" id="KW-1185">Reference proteome</keyword>
<gene>
    <name evidence="9" type="ORF">SAMN05660733_05299</name>
</gene>
<evidence type="ECO:0000256" key="2">
    <source>
        <dbReference type="ARBA" id="ARBA00022617"/>
    </source>
</evidence>
<keyword evidence="3 7" id="KW-0479">Metal-binding</keyword>
<dbReference type="PRINTS" id="PR00359">
    <property type="entry name" value="BP450"/>
</dbReference>
<dbReference type="PANTHER" id="PTHR46696">
    <property type="entry name" value="P450, PUTATIVE (EUROFUNG)-RELATED"/>
    <property type="match status" value="1"/>
</dbReference>
<dbReference type="InterPro" id="IPR002397">
    <property type="entry name" value="Cyt_P450_B"/>
</dbReference>
<protein>
    <submittedName>
        <fullName evidence="9">Cytochrome P450</fullName>
    </submittedName>
</protein>
<evidence type="ECO:0000256" key="5">
    <source>
        <dbReference type="ARBA" id="ARBA00023004"/>
    </source>
</evidence>
<dbReference type="GO" id="GO:0004497">
    <property type="term" value="F:monooxygenase activity"/>
    <property type="evidence" value="ECO:0007669"/>
    <property type="project" value="UniProtKB-KW"/>
</dbReference>
<dbReference type="SUPFAM" id="SSF48264">
    <property type="entry name" value="Cytochrome P450"/>
    <property type="match status" value="1"/>
</dbReference>
<sequence length="397" mass="43347">MTDPASMFVHLVRDGLDPLPEIQQLRDDPQTQGVRQVPTPMGGSAWIVTRYEHVRTVLADPATYSSAKTGQASTSSLDQDDAARDPLLTADPPDHTRVRRMLTREFTVRRIRALQPRITEIIENCLDDMAAAGPPADLVTAFALPVPSLVICELLGVPYADRDQFQRRAAGQVLGLTGEHEIQRITAESRAYMSELAERAMAGPGDDILGALVRNHGSELSRTELANLAELLLFAGHETTASMLGVGALALLRHPEQLQRIRNHPDAVEPAVEELLRFGSVLQMTIPRTATCDTVLAGHEISKGDLVMVSLSAANRDPELLHDGDVFDVTRTPKPHLAFGFGIHHCIGAGLARAELTIAFPALLRRFPDLALDIPVETVRYRPPGVFYGVESLPVSW</sequence>
<evidence type="ECO:0000256" key="8">
    <source>
        <dbReference type="SAM" id="MobiDB-lite"/>
    </source>
</evidence>
<keyword evidence="6 7" id="KW-0503">Monooxygenase</keyword>
<dbReference type="STRING" id="40571.SAMN05660733_05299"/>
<keyword evidence="4 7" id="KW-0560">Oxidoreductase</keyword>
<proteinExistence type="inferred from homology"/>
<dbReference type="OrthoDB" id="3664945at2"/>
<keyword evidence="2 7" id="KW-0349">Heme</keyword>
<dbReference type="InterPro" id="IPR017972">
    <property type="entry name" value="Cyt_P450_CS"/>
</dbReference>
<name>A0A1W2F984_9PSEU</name>
<feature type="compositionally biased region" description="Polar residues" evidence="8">
    <location>
        <begin position="63"/>
        <end position="77"/>
    </location>
</feature>
<evidence type="ECO:0000313" key="10">
    <source>
        <dbReference type="Proteomes" id="UP000192840"/>
    </source>
</evidence>
<evidence type="ECO:0000256" key="1">
    <source>
        <dbReference type="ARBA" id="ARBA00010617"/>
    </source>
</evidence>
<accession>A0A1W2F984</accession>
<dbReference type="EMBL" id="FWYC01000012">
    <property type="protein sequence ID" value="SMD18086.1"/>
    <property type="molecule type" value="Genomic_DNA"/>
</dbReference>
<dbReference type="Gene3D" id="1.10.630.10">
    <property type="entry name" value="Cytochrome P450"/>
    <property type="match status" value="1"/>
</dbReference>
<reference evidence="10" key="1">
    <citation type="submission" date="2017-04" db="EMBL/GenBank/DDBJ databases">
        <authorList>
            <person name="Varghese N."/>
            <person name="Submissions S."/>
        </authorList>
    </citation>
    <scope>NUCLEOTIDE SEQUENCE [LARGE SCALE GENOMIC DNA]</scope>
    <source>
        <strain evidence="10">DSM 44073</strain>
    </source>
</reference>